<dbReference type="FunFam" id="1.20.58.340:FF:000004">
    <property type="entry name" value="Magnesium transport protein CorA"/>
    <property type="match status" value="1"/>
</dbReference>
<keyword evidence="3 12" id="KW-0813">Transport</keyword>
<keyword evidence="4 12" id="KW-1003">Cell membrane</keyword>
<dbReference type="InterPro" id="IPR002523">
    <property type="entry name" value="MgTranspt_CorA/ZnTranspt_ZntB"/>
</dbReference>
<feature type="transmembrane region" description="Helical" evidence="12">
    <location>
        <begin position="367"/>
        <end position="387"/>
    </location>
</feature>
<gene>
    <name evidence="13" type="primary">corA_2</name>
    <name evidence="12" type="synonym">corA</name>
    <name evidence="13" type="ORF">Cch02nite_61320</name>
</gene>
<dbReference type="Gene3D" id="1.20.58.340">
    <property type="entry name" value="Magnesium transport protein CorA, transmembrane region"/>
    <property type="match status" value="2"/>
</dbReference>
<dbReference type="EMBL" id="BONG01000049">
    <property type="protein sequence ID" value="GIF92688.1"/>
    <property type="molecule type" value="Genomic_DNA"/>
</dbReference>
<dbReference type="Gene3D" id="3.30.460.20">
    <property type="entry name" value="CorA soluble domain-like"/>
    <property type="match status" value="1"/>
</dbReference>
<dbReference type="GO" id="GO:0015087">
    <property type="term" value="F:cobalt ion transmembrane transporter activity"/>
    <property type="evidence" value="ECO:0007669"/>
    <property type="project" value="UniProtKB-UniRule"/>
</dbReference>
<comment type="caution">
    <text evidence="13">The sequence shown here is derived from an EMBL/GenBank/DDBJ whole genome shotgun (WGS) entry which is preliminary data.</text>
</comment>
<evidence type="ECO:0000256" key="4">
    <source>
        <dbReference type="ARBA" id="ARBA00022475"/>
    </source>
</evidence>
<dbReference type="SUPFAM" id="SSF144083">
    <property type="entry name" value="Magnesium transport protein CorA, transmembrane region"/>
    <property type="match status" value="1"/>
</dbReference>
<keyword evidence="7 12" id="KW-1133">Transmembrane helix</keyword>
<comment type="similarity">
    <text evidence="2 12">Belongs to the CorA metal ion transporter (MIT) (TC 1.A.35) family.</text>
</comment>
<dbReference type="NCBIfam" id="TIGR00383">
    <property type="entry name" value="corA"/>
    <property type="match status" value="1"/>
</dbReference>
<comment type="subcellular location">
    <subcellularLocation>
        <location evidence="1">Cell membrane</location>
        <topology evidence="1">Multi-pass membrane protein</topology>
    </subcellularLocation>
    <subcellularLocation>
        <location evidence="12">Membrane</location>
        <topology evidence="12">Multi-pass membrane protein</topology>
    </subcellularLocation>
</comment>
<comment type="catalytic activity">
    <reaction evidence="10">
        <text>Mg(2+)(in) = Mg(2+)(out)</text>
        <dbReference type="Rhea" id="RHEA:29827"/>
        <dbReference type="ChEBI" id="CHEBI:18420"/>
    </reaction>
</comment>
<evidence type="ECO:0000256" key="12">
    <source>
        <dbReference type="RuleBase" id="RU362010"/>
    </source>
</evidence>
<dbReference type="GO" id="GO:0050897">
    <property type="term" value="F:cobalt ion binding"/>
    <property type="evidence" value="ECO:0007669"/>
    <property type="project" value="TreeGrafter"/>
</dbReference>
<dbReference type="PANTHER" id="PTHR46494">
    <property type="entry name" value="CORA FAMILY METAL ION TRANSPORTER (EUROFUNG)"/>
    <property type="match status" value="1"/>
</dbReference>
<name>A0A8J3K9M8_9ACTN</name>
<keyword evidence="8 12" id="KW-0406">Ion transport</keyword>
<evidence type="ECO:0000313" key="14">
    <source>
        <dbReference type="Proteomes" id="UP000619293"/>
    </source>
</evidence>
<dbReference type="AlphaFoldDB" id="A0A8J3K9M8"/>
<dbReference type="InterPro" id="IPR045863">
    <property type="entry name" value="CorA_TM1_TM2"/>
</dbReference>
<dbReference type="Pfam" id="PF01544">
    <property type="entry name" value="CorA"/>
    <property type="match status" value="1"/>
</dbReference>
<evidence type="ECO:0000256" key="8">
    <source>
        <dbReference type="ARBA" id="ARBA00023065"/>
    </source>
</evidence>
<reference evidence="13 14" key="1">
    <citation type="submission" date="2021-01" db="EMBL/GenBank/DDBJ databases">
        <title>Whole genome shotgun sequence of Catellatospora chokoriensis NBRC 107358.</title>
        <authorList>
            <person name="Komaki H."/>
            <person name="Tamura T."/>
        </authorList>
    </citation>
    <scope>NUCLEOTIDE SEQUENCE [LARGE SCALE GENOMIC DNA]</scope>
    <source>
        <strain evidence="13 14">NBRC 107358</strain>
    </source>
</reference>
<keyword evidence="9 12" id="KW-0472">Membrane</keyword>
<organism evidence="13 14">
    <name type="scientific">Catellatospora chokoriensis</name>
    <dbReference type="NCBI Taxonomy" id="310353"/>
    <lineage>
        <taxon>Bacteria</taxon>
        <taxon>Bacillati</taxon>
        <taxon>Actinomycetota</taxon>
        <taxon>Actinomycetes</taxon>
        <taxon>Micromonosporales</taxon>
        <taxon>Micromonosporaceae</taxon>
        <taxon>Catellatospora</taxon>
    </lineage>
</organism>
<evidence type="ECO:0000256" key="1">
    <source>
        <dbReference type="ARBA" id="ARBA00004651"/>
    </source>
</evidence>
<accession>A0A8J3K9M8</accession>
<dbReference type="SUPFAM" id="SSF143865">
    <property type="entry name" value="CorA soluble domain-like"/>
    <property type="match status" value="1"/>
</dbReference>
<protein>
    <recommendedName>
        <fullName evidence="12">Magnesium transport protein CorA</fullName>
    </recommendedName>
</protein>
<keyword evidence="14" id="KW-1185">Reference proteome</keyword>
<evidence type="ECO:0000256" key="2">
    <source>
        <dbReference type="ARBA" id="ARBA00009765"/>
    </source>
</evidence>
<evidence type="ECO:0000313" key="13">
    <source>
        <dbReference type="EMBL" id="GIF92688.1"/>
    </source>
</evidence>
<evidence type="ECO:0000256" key="9">
    <source>
        <dbReference type="ARBA" id="ARBA00023136"/>
    </source>
</evidence>
<sequence>MVGDPVKGAVVVDDMRDDNGRRSSNGDRLTRAFTAPARVMGRLVGLSGDADAHPVPPQPGERRDAIVDCAIYLDGIRQPAAGDYREALVLARRQRGAFVWLGLHAPDELQMAGIADAFGLHELAVEDVISAGQRPKLEQFGEVHFLALRAARYVEHKELTEHSEVVETGQIMLFIGPDFVISVRHGEACRLKPVREHLEARPELLKQGPWAVAYGVLDHVVDLYVEAADGISQDVDLIEESVFARDSSGRMQRIYQLKRELVEFKRAVLPLQRPLQLLIGDTPEVTKELRKYFRDVQDHLARVVDQVSSFDDLLISIMQARLAQVTVDQNNDMRKVAAWASIAAVITAIAGIYGMNFDFMPETSWKYGYPMALSVMLAASYAVYRMLRRSGWL</sequence>
<evidence type="ECO:0000256" key="5">
    <source>
        <dbReference type="ARBA" id="ARBA00022692"/>
    </source>
</evidence>
<dbReference type="Proteomes" id="UP000619293">
    <property type="component" value="Unassembled WGS sequence"/>
</dbReference>
<dbReference type="GO" id="GO:0005886">
    <property type="term" value="C:plasma membrane"/>
    <property type="evidence" value="ECO:0007669"/>
    <property type="project" value="UniProtKB-SubCell"/>
</dbReference>
<evidence type="ECO:0000256" key="3">
    <source>
        <dbReference type="ARBA" id="ARBA00022448"/>
    </source>
</evidence>
<dbReference type="GO" id="GO:0000287">
    <property type="term" value="F:magnesium ion binding"/>
    <property type="evidence" value="ECO:0007669"/>
    <property type="project" value="TreeGrafter"/>
</dbReference>
<evidence type="ECO:0000256" key="7">
    <source>
        <dbReference type="ARBA" id="ARBA00022989"/>
    </source>
</evidence>
<evidence type="ECO:0000256" key="6">
    <source>
        <dbReference type="ARBA" id="ARBA00022842"/>
    </source>
</evidence>
<proteinExistence type="inferred from homology"/>
<dbReference type="PANTHER" id="PTHR46494:SF1">
    <property type="entry name" value="CORA FAMILY METAL ION TRANSPORTER (EUROFUNG)"/>
    <property type="match status" value="1"/>
</dbReference>
<evidence type="ECO:0000256" key="10">
    <source>
        <dbReference type="ARBA" id="ARBA00034269"/>
    </source>
</evidence>
<comment type="function">
    <text evidence="11">Mediates influx of magnesium ions. Alternates between open and closed states. Activated by low cytoplasmic Mg(2+) levels. Inactive when cytoplasmic Mg(2+) levels are high.</text>
</comment>
<dbReference type="InterPro" id="IPR004488">
    <property type="entry name" value="Mg/Co-transport_prot_CorA"/>
</dbReference>
<keyword evidence="5 12" id="KW-0812">Transmembrane</keyword>
<dbReference type="GO" id="GO:0015095">
    <property type="term" value="F:magnesium ion transmembrane transporter activity"/>
    <property type="evidence" value="ECO:0007669"/>
    <property type="project" value="UniProtKB-UniRule"/>
</dbReference>
<evidence type="ECO:0000256" key="11">
    <source>
        <dbReference type="ARBA" id="ARBA00045497"/>
    </source>
</evidence>
<dbReference type="CDD" id="cd12830">
    <property type="entry name" value="MtCorA-like"/>
    <property type="match status" value="1"/>
</dbReference>
<feature type="transmembrane region" description="Helical" evidence="12">
    <location>
        <begin position="336"/>
        <end position="355"/>
    </location>
</feature>
<dbReference type="InterPro" id="IPR045861">
    <property type="entry name" value="CorA_cytoplasmic_dom"/>
</dbReference>
<keyword evidence="6 12" id="KW-0460">Magnesium</keyword>